<dbReference type="AlphaFoldDB" id="A0AAW5MPJ1"/>
<dbReference type="EMBL" id="JANPXH010000004">
    <property type="protein sequence ID" value="MCR6675375.1"/>
    <property type="molecule type" value="Genomic_DNA"/>
</dbReference>
<name>A0AAW5MPJ1_9ESCH</name>
<comment type="caution">
    <text evidence="1">The sequence shown here is derived from an EMBL/GenBank/DDBJ whole genome shotgun (WGS) entry which is preliminary data.</text>
</comment>
<protein>
    <submittedName>
        <fullName evidence="1">Uncharacterized protein</fullName>
    </submittedName>
</protein>
<proteinExistence type="predicted"/>
<evidence type="ECO:0000313" key="1">
    <source>
        <dbReference type="EMBL" id="MCR6675375.1"/>
    </source>
</evidence>
<reference evidence="1" key="1">
    <citation type="submission" date="2022-07" db="EMBL/GenBank/DDBJ databases">
        <title>Diversity of ethanolamine utilization by human commensal Escherichia coli.</title>
        <authorList>
            <person name="Jubelin G."/>
        </authorList>
    </citation>
    <scope>NUCLEOTIDE SEQUENCE</scope>
    <source>
        <strain evidence="1">S1</strain>
    </source>
</reference>
<organism evidence="1 2">
    <name type="scientific">Escherichia marmotae</name>
    <dbReference type="NCBI Taxonomy" id="1499973"/>
    <lineage>
        <taxon>Bacteria</taxon>
        <taxon>Pseudomonadati</taxon>
        <taxon>Pseudomonadota</taxon>
        <taxon>Gammaproteobacteria</taxon>
        <taxon>Enterobacterales</taxon>
        <taxon>Enterobacteriaceae</taxon>
        <taxon>Escherichia</taxon>
    </lineage>
</organism>
<dbReference type="Proteomes" id="UP001206878">
    <property type="component" value="Unassembled WGS sequence"/>
</dbReference>
<dbReference type="RefSeq" id="WP_249417392.1">
    <property type="nucleotide sequence ID" value="NZ_CP056697.1"/>
</dbReference>
<sequence>MYTLAVIMTACFFVHKRIDTVVTYADIRAKQAEILKAEQEYIQRLRDTAKRLVSVYEGSLELPASQWRDINGKERPYVYISWRGHVNKPEDLRVELQDGVEFDLCTVIDDNPRQSASVKVAVKIVLLDGDNITISVDGYQARTFSHVDTDAKINEVCEFIKDSILMSMNDVKFGKASLPKIEGWSRKKESFENL</sequence>
<evidence type="ECO:0000313" key="2">
    <source>
        <dbReference type="Proteomes" id="UP001206878"/>
    </source>
</evidence>
<gene>
    <name evidence="1" type="ORF">NVV43_07100</name>
</gene>
<accession>A0AAW5MPJ1</accession>